<proteinExistence type="predicted"/>
<evidence type="ECO:0000313" key="3">
    <source>
        <dbReference type="Proteomes" id="UP000887458"/>
    </source>
</evidence>
<feature type="transmembrane region" description="Helical" evidence="1">
    <location>
        <begin position="108"/>
        <end position="130"/>
    </location>
</feature>
<sequence length="159" mass="17442">MNKNFRLILLLFDIIFTSDIVCGGGCCCLILLCKLCILFDIIVAALFNFILDICIGCIIGSIRDIIPYIGGCDCCCCCCCCDCDSCSTLASYIGFFINGSIDGDNNFLFFKSFNCSVCLIIVVLLFLTGIRVKQPKPIQTNDINNNSKPNDINDSTPYS</sequence>
<evidence type="ECO:0000313" key="2">
    <source>
        <dbReference type="EMBL" id="KAH9421563.1"/>
    </source>
</evidence>
<dbReference type="EMBL" id="NJHN03000039">
    <property type="protein sequence ID" value="KAH9421563.1"/>
    <property type="molecule type" value="Genomic_DNA"/>
</dbReference>
<reference evidence="2 3" key="2">
    <citation type="journal article" date="2022" name="Mol. Biol. Evol.">
        <title>Comparative Genomics Reveals Insights into the Divergent Evolution of Astigmatic Mites and Household Pest Adaptations.</title>
        <authorList>
            <person name="Xiong Q."/>
            <person name="Wan A.T."/>
            <person name="Liu X."/>
            <person name="Fung C.S."/>
            <person name="Xiao X."/>
            <person name="Malainual N."/>
            <person name="Hou J."/>
            <person name="Wang L."/>
            <person name="Wang M."/>
            <person name="Yang K.Y."/>
            <person name="Cui Y."/>
            <person name="Leung E.L."/>
            <person name="Nong W."/>
            <person name="Shin S.K."/>
            <person name="Au S.W."/>
            <person name="Jeong K.Y."/>
            <person name="Chew F.T."/>
            <person name="Hui J.H."/>
            <person name="Leung T.F."/>
            <person name="Tungtrongchitr A."/>
            <person name="Zhong N."/>
            <person name="Liu Z."/>
            <person name="Tsui S.K."/>
        </authorList>
    </citation>
    <scope>NUCLEOTIDE SEQUENCE [LARGE SCALE GENOMIC DNA]</scope>
    <source>
        <strain evidence="2">Derp</strain>
    </source>
</reference>
<keyword evidence="3" id="KW-1185">Reference proteome</keyword>
<dbReference type="Proteomes" id="UP000887458">
    <property type="component" value="Unassembled WGS sequence"/>
</dbReference>
<gene>
    <name evidence="2" type="ORF">DERP_008964</name>
</gene>
<comment type="caution">
    <text evidence="2">The sequence shown here is derived from an EMBL/GenBank/DDBJ whole genome shotgun (WGS) entry which is preliminary data.</text>
</comment>
<organism evidence="2 3">
    <name type="scientific">Dermatophagoides pteronyssinus</name>
    <name type="common">European house dust mite</name>
    <dbReference type="NCBI Taxonomy" id="6956"/>
    <lineage>
        <taxon>Eukaryota</taxon>
        <taxon>Metazoa</taxon>
        <taxon>Ecdysozoa</taxon>
        <taxon>Arthropoda</taxon>
        <taxon>Chelicerata</taxon>
        <taxon>Arachnida</taxon>
        <taxon>Acari</taxon>
        <taxon>Acariformes</taxon>
        <taxon>Sarcoptiformes</taxon>
        <taxon>Astigmata</taxon>
        <taxon>Psoroptidia</taxon>
        <taxon>Analgoidea</taxon>
        <taxon>Pyroglyphidae</taxon>
        <taxon>Dermatophagoidinae</taxon>
        <taxon>Dermatophagoides</taxon>
    </lineage>
</organism>
<keyword evidence="1" id="KW-1133">Transmembrane helix</keyword>
<feature type="transmembrane region" description="Helical" evidence="1">
    <location>
        <begin position="38"/>
        <end position="59"/>
    </location>
</feature>
<protein>
    <submittedName>
        <fullName evidence="2">Uncharacterized protein</fullName>
    </submittedName>
</protein>
<evidence type="ECO:0000256" key="1">
    <source>
        <dbReference type="SAM" id="Phobius"/>
    </source>
</evidence>
<name>A0ABQ8JGL2_DERPT</name>
<accession>A0ABQ8JGL2</accession>
<feature type="transmembrane region" description="Helical" evidence="1">
    <location>
        <begin position="7"/>
        <end position="32"/>
    </location>
</feature>
<keyword evidence="1" id="KW-0472">Membrane</keyword>
<reference evidence="2 3" key="1">
    <citation type="journal article" date="2018" name="J. Allergy Clin. Immunol.">
        <title>High-quality assembly of Dermatophagoides pteronyssinus genome and transcriptome reveals a wide range of novel allergens.</title>
        <authorList>
            <person name="Liu X.Y."/>
            <person name="Yang K.Y."/>
            <person name="Wang M.Q."/>
            <person name="Kwok J.S."/>
            <person name="Zeng X."/>
            <person name="Yang Z."/>
            <person name="Xiao X.J."/>
            <person name="Lau C.P."/>
            <person name="Li Y."/>
            <person name="Huang Z.M."/>
            <person name="Ba J.G."/>
            <person name="Yim A.K."/>
            <person name="Ouyang C.Y."/>
            <person name="Ngai S.M."/>
            <person name="Chan T.F."/>
            <person name="Leung E.L."/>
            <person name="Liu L."/>
            <person name="Liu Z.G."/>
            <person name="Tsui S.K."/>
        </authorList>
    </citation>
    <scope>NUCLEOTIDE SEQUENCE [LARGE SCALE GENOMIC DNA]</scope>
    <source>
        <strain evidence="2">Derp</strain>
    </source>
</reference>
<keyword evidence="1" id="KW-0812">Transmembrane</keyword>